<keyword evidence="3" id="KW-1185">Reference proteome</keyword>
<protein>
    <submittedName>
        <fullName evidence="2">Uncharacterized protein</fullName>
    </submittedName>
</protein>
<feature type="transmembrane region" description="Helical" evidence="1">
    <location>
        <begin position="110"/>
        <end position="136"/>
    </location>
</feature>
<dbReference type="EMBL" id="AZDT01000063">
    <property type="protein sequence ID" value="KRK73142.1"/>
    <property type="molecule type" value="Genomic_DNA"/>
</dbReference>
<evidence type="ECO:0000313" key="3">
    <source>
        <dbReference type="Proteomes" id="UP000051162"/>
    </source>
</evidence>
<reference evidence="2 3" key="1">
    <citation type="journal article" date="2015" name="Genome Announc.">
        <title>Expanding the biotechnology potential of lactobacilli through comparative genomics of 213 strains and associated genera.</title>
        <authorList>
            <person name="Sun Z."/>
            <person name="Harris H.M."/>
            <person name="McCann A."/>
            <person name="Guo C."/>
            <person name="Argimon S."/>
            <person name="Zhang W."/>
            <person name="Yang X."/>
            <person name="Jeffery I.B."/>
            <person name="Cooney J.C."/>
            <person name="Kagawa T.F."/>
            <person name="Liu W."/>
            <person name="Song Y."/>
            <person name="Salvetti E."/>
            <person name="Wrobel A."/>
            <person name="Rasinkangas P."/>
            <person name="Parkhill J."/>
            <person name="Rea M.C."/>
            <person name="O'Sullivan O."/>
            <person name="Ritari J."/>
            <person name="Douillard F.P."/>
            <person name="Paul Ross R."/>
            <person name="Yang R."/>
            <person name="Briner A.E."/>
            <person name="Felis G.E."/>
            <person name="de Vos W.M."/>
            <person name="Barrangou R."/>
            <person name="Klaenhammer T.R."/>
            <person name="Caufield P.W."/>
            <person name="Cui Y."/>
            <person name="Zhang H."/>
            <person name="O'Toole P.W."/>
        </authorList>
    </citation>
    <scope>NUCLEOTIDE SEQUENCE [LARGE SCALE GENOMIC DNA]</scope>
    <source>
        <strain evidence="2 3">DSM 19117</strain>
    </source>
</reference>
<evidence type="ECO:0000256" key="1">
    <source>
        <dbReference type="SAM" id="Phobius"/>
    </source>
</evidence>
<organism evidence="2 3">
    <name type="scientific">Levilactobacillus namurensis DSM 19117</name>
    <dbReference type="NCBI Taxonomy" id="1423773"/>
    <lineage>
        <taxon>Bacteria</taxon>
        <taxon>Bacillati</taxon>
        <taxon>Bacillota</taxon>
        <taxon>Bacilli</taxon>
        <taxon>Lactobacillales</taxon>
        <taxon>Lactobacillaceae</taxon>
        <taxon>Levilactobacillus</taxon>
    </lineage>
</organism>
<name>A0A0R1JNX0_9LACO</name>
<feature type="transmembrane region" description="Helical" evidence="1">
    <location>
        <begin position="14"/>
        <end position="32"/>
    </location>
</feature>
<keyword evidence="1" id="KW-0472">Membrane</keyword>
<dbReference type="AlphaFoldDB" id="A0A0R1JNX0"/>
<accession>A0A0R1JNX0</accession>
<gene>
    <name evidence="2" type="ORF">FD30_GL000889</name>
</gene>
<keyword evidence="1" id="KW-1133">Transmembrane helix</keyword>
<sequence length="139" mass="16147">MHMRLTFKYWAREAGIGLLFTAVIALLGHFNYTQLRLMPGMTVADWYFVASWLCFPFAKWAILEDHRQVDAPTIHRRRKHRAADDTASVYEKAHQRSTKLQAAPKTALAWYWRLAMDLLLAFIAPVVLGGFLTYLLRHN</sequence>
<comment type="caution">
    <text evidence="2">The sequence shown here is derived from an EMBL/GenBank/DDBJ whole genome shotgun (WGS) entry which is preliminary data.</text>
</comment>
<dbReference type="PATRIC" id="fig|1423773.3.peg.915"/>
<keyword evidence="1" id="KW-0812">Transmembrane</keyword>
<evidence type="ECO:0000313" key="2">
    <source>
        <dbReference type="EMBL" id="KRK73142.1"/>
    </source>
</evidence>
<proteinExistence type="predicted"/>
<dbReference type="Proteomes" id="UP000051162">
    <property type="component" value="Unassembled WGS sequence"/>
</dbReference>